<protein>
    <submittedName>
        <fullName evidence="2">DoxX family membrane protein</fullName>
    </submittedName>
</protein>
<dbReference type="EMBL" id="RKMF01000009">
    <property type="protein sequence ID" value="ROZ63058.1"/>
    <property type="molecule type" value="Genomic_DNA"/>
</dbReference>
<comment type="caution">
    <text evidence="2">The sequence shown here is derived from an EMBL/GenBank/DDBJ whole genome shotgun (WGS) entry which is preliminary data.</text>
</comment>
<dbReference type="Proteomes" id="UP000270616">
    <property type="component" value="Unassembled WGS sequence"/>
</dbReference>
<proteinExistence type="predicted"/>
<dbReference type="OrthoDB" id="329282at2"/>
<name>A0A3N3ZTH8_9MICC</name>
<accession>A0A3N3ZTH8</accession>
<gene>
    <name evidence="2" type="ORF">EDL96_08100</name>
</gene>
<keyword evidence="3" id="KW-1185">Reference proteome</keyword>
<feature type="compositionally biased region" description="Basic residues" evidence="1">
    <location>
        <begin position="172"/>
        <end position="185"/>
    </location>
</feature>
<evidence type="ECO:0000256" key="1">
    <source>
        <dbReference type="SAM" id="MobiDB-lite"/>
    </source>
</evidence>
<sequence length="185" mass="19416">MSIVRRIARPLLATGYIVNGIDSFRNSSAAAEHLDPALSTMRRAVPQAAPALNNSAVVAQGLAAAQVASAAMFALGKAPRLAASVLVSTTAVNAYLDFRASDNGTKEQRAARRNSALKNVSLVGATMLAAVDTEGSPSLMWRAEHFVNDVQKQAEGIGKDASKRWEQAQKTAAKKAKKAQKTASA</sequence>
<dbReference type="RefSeq" id="WP_123825279.1">
    <property type="nucleotide sequence ID" value="NZ_RKMF01000009.1"/>
</dbReference>
<dbReference type="AlphaFoldDB" id="A0A3N3ZTH8"/>
<organism evidence="2 3">
    <name type="scientific">Kocuria soli</name>
    <dbReference type="NCBI Taxonomy" id="2485125"/>
    <lineage>
        <taxon>Bacteria</taxon>
        <taxon>Bacillati</taxon>
        <taxon>Actinomycetota</taxon>
        <taxon>Actinomycetes</taxon>
        <taxon>Micrococcales</taxon>
        <taxon>Micrococcaceae</taxon>
        <taxon>Kocuria</taxon>
    </lineage>
</organism>
<feature type="compositionally biased region" description="Basic and acidic residues" evidence="1">
    <location>
        <begin position="157"/>
        <end position="167"/>
    </location>
</feature>
<evidence type="ECO:0000313" key="2">
    <source>
        <dbReference type="EMBL" id="ROZ63058.1"/>
    </source>
</evidence>
<reference evidence="2 3" key="1">
    <citation type="submission" date="2018-10" db="EMBL/GenBank/DDBJ databases">
        <title>Kocuria sp. M5W7-7, whole genome shotgun sequence.</title>
        <authorList>
            <person name="Tuo L."/>
        </authorList>
    </citation>
    <scope>NUCLEOTIDE SEQUENCE [LARGE SCALE GENOMIC DNA]</scope>
    <source>
        <strain evidence="2 3">M5W7-7</strain>
    </source>
</reference>
<evidence type="ECO:0000313" key="3">
    <source>
        <dbReference type="Proteomes" id="UP000270616"/>
    </source>
</evidence>
<feature type="region of interest" description="Disordered" evidence="1">
    <location>
        <begin position="157"/>
        <end position="185"/>
    </location>
</feature>